<feature type="transmembrane region" description="Helical" evidence="8">
    <location>
        <begin position="76"/>
        <end position="94"/>
    </location>
</feature>
<gene>
    <name evidence="9" type="ORF">MICH65_0496</name>
</gene>
<keyword evidence="5 8" id="KW-0812">Transmembrane</keyword>
<dbReference type="KEGG" id="caqa:MICH65_0496"/>
<evidence type="ECO:0008006" key="11">
    <source>
        <dbReference type="Google" id="ProtNLM"/>
    </source>
</evidence>
<dbReference type="PANTHER" id="PTHR33908">
    <property type="entry name" value="MANNOSYLTRANSFERASE YKCB-RELATED"/>
    <property type="match status" value="1"/>
</dbReference>
<evidence type="ECO:0000256" key="7">
    <source>
        <dbReference type="ARBA" id="ARBA00023136"/>
    </source>
</evidence>
<evidence type="ECO:0000256" key="3">
    <source>
        <dbReference type="ARBA" id="ARBA00022676"/>
    </source>
</evidence>
<evidence type="ECO:0000313" key="9">
    <source>
        <dbReference type="EMBL" id="QHO63477.1"/>
    </source>
</evidence>
<feature type="transmembrane region" description="Helical" evidence="8">
    <location>
        <begin position="12"/>
        <end position="32"/>
    </location>
</feature>
<keyword evidence="4" id="KW-0808">Transferase</keyword>
<evidence type="ECO:0000256" key="1">
    <source>
        <dbReference type="ARBA" id="ARBA00004651"/>
    </source>
</evidence>
<feature type="transmembrane region" description="Helical" evidence="8">
    <location>
        <begin position="528"/>
        <end position="546"/>
    </location>
</feature>
<protein>
    <recommendedName>
        <fullName evidence="11">Membrane protein 6-pyruvoyl-tetrahydropterin synthase-related domain-containing protein</fullName>
    </recommendedName>
</protein>
<organism evidence="9 10">
    <name type="scientific">Candidatus Chazhemtobacterium aquaticus</name>
    <dbReference type="NCBI Taxonomy" id="2715735"/>
    <lineage>
        <taxon>Bacteria</taxon>
        <taxon>Candidatus Chazhemtobacteraceae</taxon>
        <taxon>Candidatus Chazhemtobacterium</taxon>
    </lineage>
</organism>
<evidence type="ECO:0000256" key="8">
    <source>
        <dbReference type="SAM" id="Phobius"/>
    </source>
</evidence>
<dbReference type="InterPro" id="IPR050297">
    <property type="entry name" value="LipidA_mod_glycosyltrf_83"/>
</dbReference>
<reference evidence="10" key="1">
    <citation type="journal article" date="2020" name="Microorganisms">
        <title>Complete Genome of a Member of a New Bacterial Lineage in the Microgenomates Group Reveals an Unusual Nucleotide Composition Disparity Between Two Strands of DNA and Limited Metabolic Potential.</title>
        <authorList>
            <person name="Kadnikov V.V."/>
            <person name="Mardanov A.V."/>
            <person name="Beletsky A.V."/>
            <person name="Karnachuk O.V."/>
            <person name="Ravin N.V."/>
        </authorList>
    </citation>
    <scope>NUCLEOTIDE SEQUENCE [LARGE SCALE GENOMIC DNA]</scope>
</reference>
<dbReference type="GO" id="GO:0016763">
    <property type="term" value="F:pentosyltransferase activity"/>
    <property type="evidence" value="ECO:0007669"/>
    <property type="project" value="TreeGrafter"/>
</dbReference>
<feature type="transmembrane region" description="Helical" evidence="8">
    <location>
        <begin position="320"/>
        <end position="337"/>
    </location>
</feature>
<dbReference type="AlphaFoldDB" id="A0A857N5R8"/>
<keyword evidence="6 8" id="KW-1133">Transmembrane helix</keyword>
<feature type="transmembrane region" description="Helical" evidence="8">
    <location>
        <begin position="101"/>
        <end position="118"/>
    </location>
</feature>
<evidence type="ECO:0000256" key="6">
    <source>
        <dbReference type="ARBA" id="ARBA00022989"/>
    </source>
</evidence>
<feature type="transmembrane region" description="Helical" evidence="8">
    <location>
        <begin position="198"/>
        <end position="214"/>
    </location>
</feature>
<keyword evidence="3" id="KW-0328">Glycosyltransferase</keyword>
<dbReference type="Proteomes" id="UP000463983">
    <property type="component" value="Chromosome"/>
</dbReference>
<name>A0A857N5R8_9BACT</name>
<feature type="transmembrane region" description="Helical" evidence="8">
    <location>
        <begin position="138"/>
        <end position="165"/>
    </location>
</feature>
<sequence length="557" mass="62857">MKTKDIRIEVGIAVGLLLLVLIVFKALLQPGFYESHDGLFHLIRVEAMAHELSLGQFPVRMADELAYGRGYPVFNYAYPLFHYFTAGLVLLGLTAQDAIKVVVLLCSWLSVWAGYKWMRCFFEKKAALTGAVLLLLVPYRFLITLVIGSFGTILAWAMAMVVLWAMSEVMVKQKEKYLGLVSLGVAGLIPAHNVTALIFAPVIAIYGLALARWYKKGWFKLIIFGLLGVVMAAWFWLPAIAEMDWVALSNHNAVDYQQHWPTLRQVIYSRWGYGYSESGDDDGMSFMLGITQWVVFGLSVIALLVTFFRKEQNKEKTKTKMALVSGGVVLLGLYLMLPVSEWLWQKVSILAQIQFPWRWLIVSAVGVSFLAAWLVEKSGWWMMVLLLLLAGVSNRNITRTLTGGMQPLSKWEQEARLQPGSTDIAWEALPKTASQQNWQVDWQIRGEGIAKLETKEVRHGERGRWSVEMENEGKVEISKYYLPLWQVEVNGEVVESKPSEDGGYIEIELPSGVNEVVLTIRQTNIEKGANIMSVIGGAVIIFWLLMNSFKFKNDGKR</sequence>
<keyword evidence="2" id="KW-1003">Cell membrane</keyword>
<dbReference type="GO" id="GO:0005886">
    <property type="term" value="C:plasma membrane"/>
    <property type="evidence" value="ECO:0007669"/>
    <property type="project" value="UniProtKB-SubCell"/>
</dbReference>
<keyword evidence="10" id="KW-1185">Reference proteome</keyword>
<proteinExistence type="predicted"/>
<accession>A0A857N5R8</accession>
<feature type="transmembrane region" description="Helical" evidence="8">
    <location>
        <begin position="221"/>
        <end position="241"/>
    </location>
</feature>
<dbReference type="RefSeq" id="WP_161931857.1">
    <property type="nucleotide sequence ID" value="NZ_CP047901.1"/>
</dbReference>
<feature type="transmembrane region" description="Helical" evidence="8">
    <location>
        <begin position="286"/>
        <end position="308"/>
    </location>
</feature>
<evidence type="ECO:0000313" key="10">
    <source>
        <dbReference type="Proteomes" id="UP000463983"/>
    </source>
</evidence>
<feature type="transmembrane region" description="Helical" evidence="8">
    <location>
        <begin position="357"/>
        <end position="375"/>
    </location>
</feature>
<comment type="subcellular location">
    <subcellularLocation>
        <location evidence="1">Cell membrane</location>
        <topology evidence="1">Multi-pass membrane protein</topology>
    </subcellularLocation>
</comment>
<dbReference type="EMBL" id="CP047901">
    <property type="protein sequence ID" value="QHO63477.1"/>
    <property type="molecule type" value="Genomic_DNA"/>
</dbReference>
<evidence type="ECO:0000256" key="2">
    <source>
        <dbReference type="ARBA" id="ARBA00022475"/>
    </source>
</evidence>
<dbReference type="GO" id="GO:0009103">
    <property type="term" value="P:lipopolysaccharide biosynthetic process"/>
    <property type="evidence" value="ECO:0007669"/>
    <property type="project" value="UniProtKB-ARBA"/>
</dbReference>
<keyword evidence="7 8" id="KW-0472">Membrane</keyword>
<evidence type="ECO:0000256" key="5">
    <source>
        <dbReference type="ARBA" id="ARBA00022692"/>
    </source>
</evidence>
<evidence type="ECO:0000256" key="4">
    <source>
        <dbReference type="ARBA" id="ARBA00022679"/>
    </source>
</evidence>
<dbReference type="PANTHER" id="PTHR33908:SF11">
    <property type="entry name" value="MEMBRANE PROTEIN"/>
    <property type="match status" value="1"/>
</dbReference>